<name>A0A328Q776_9EURY</name>
<evidence type="ECO:0000256" key="2">
    <source>
        <dbReference type="ARBA" id="ARBA00022598"/>
    </source>
</evidence>
<dbReference type="NCBIfam" id="NF001975">
    <property type="entry name" value="PRK00758.1"/>
    <property type="match status" value="1"/>
</dbReference>
<dbReference type="FunFam" id="3.40.50.880:FF:000047">
    <property type="entry name" value="GMP synthase [glutamine-hydrolyzing] subunit A"/>
    <property type="match status" value="1"/>
</dbReference>
<sequence>MSIVIINNFGQYNHRISRTLKYLNIENSLIPNTTSFEEIEQMNPKGIILGGGPSIERIGNCKEIILNMDIPILGICLGHQIIADVFGGETKSAEIESYAQIELNILKENGLFKGIGDSLKVWASHKDEVVTLPENFEILANSDKCDIEAMKHEDKNIYGIQFHPEVQHTPRGGEIFENFNKICENY</sequence>
<feature type="domain" description="Glutamine amidotransferase" evidence="9">
    <location>
        <begin position="4"/>
        <end position="179"/>
    </location>
</feature>
<feature type="active site" evidence="8">
    <location>
        <position position="163"/>
    </location>
</feature>
<dbReference type="InterPro" id="IPR017926">
    <property type="entry name" value="GATASE"/>
</dbReference>
<accession>A0A328Q776</accession>
<organism evidence="10 11">
    <name type="scientific">Methanosphaera stadtmanae</name>
    <dbReference type="NCBI Taxonomy" id="2317"/>
    <lineage>
        <taxon>Archaea</taxon>
        <taxon>Methanobacteriati</taxon>
        <taxon>Methanobacteriota</taxon>
        <taxon>Methanomada group</taxon>
        <taxon>Methanobacteria</taxon>
        <taxon>Methanobacteriales</taxon>
        <taxon>Methanobacteriaceae</taxon>
        <taxon>Methanosphaera</taxon>
    </lineage>
</organism>
<evidence type="ECO:0000256" key="3">
    <source>
        <dbReference type="ARBA" id="ARBA00022741"/>
    </source>
</evidence>
<dbReference type="RefSeq" id="WP_011406887.1">
    <property type="nucleotide sequence ID" value="NZ_CATZNA010000045.1"/>
</dbReference>
<keyword evidence="6 8" id="KW-0067">ATP-binding</keyword>
<dbReference type="CDD" id="cd01742">
    <property type="entry name" value="GATase1_GMP_Synthase"/>
    <property type="match status" value="1"/>
</dbReference>
<dbReference type="GO" id="GO:0003921">
    <property type="term" value="F:GMP synthase activity"/>
    <property type="evidence" value="ECO:0007669"/>
    <property type="project" value="TreeGrafter"/>
</dbReference>
<dbReference type="Pfam" id="PF00117">
    <property type="entry name" value="GATase"/>
    <property type="match status" value="1"/>
</dbReference>
<dbReference type="OMA" id="ESHMDEV"/>
<dbReference type="GO" id="GO:0005829">
    <property type="term" value="C:cytosol"/>
    <property type="evidence" value="ECO:0007669"/>
    <property type="project" value="TreeGrafter"/>
</dbReference>
<keyword evidence="2 8" id="KW-0436">Ligase</keyword>
<dbReference type="PRINTS" id="PR00097">
    <property type="entry name" value="ANTSNTHASEII"/>
</dbReference>
<keyword evidence="5 8" id="KW-0658">Purine biosynthesis</keyword>
<dbReference type="EC" id="6.3.5.2" evidence="8"/>
<dbReference type="EMBL" id="NGJK01000081">
    <property type="protein sequence ID" value="RAP02609.1"/>
    <property type="molecule type" value="Genomic_DNA"/>
</dbReference>
<evidence type="ECO:0000313" key="11">
    <source>
        <dbReference type="Proteomes" id="UP000248557"/>
    </source>
</evidence>
<feature type="active site" evidence="8">
    <location>
        <position position="165"/>
    </location>
</feature>
<dbReference type="Gene3D" id="3.40.50.880">
    <property type="match status" value="1"/>
</dbReference>
<dbReference type="SUPFAM" id="SSF52317">
    <property type="entry name" value="Class I glutamine amidotransferase-like"/>
    <property type="match status" value="1"/>
</dbReference>
<dbReference type="PROSITE" id="PS51273">
    <property type="entry name" value="GATASE_TYPE_1"/>
    <property type="match status" value="1"/>
</dbReference>
<dbReference type="InterPro" id="IPR029062">
    <property type="entry name" value="Class_I_gatase-like"/>
</dbReference>
<dbReference type="GO" id="GO:0005524">
    <property type="term" value="F:ATP binding"/>
    <property type="evidence" value="ECO:0007669"/>
    <property type="project" value="UniProtKB-KW"/>
</dbReference>
<gene>
    <name evidence="8" type="primary">guaAA</name>
    <name evidence="10" type="ORF">CA615_06520</name>
</gene>
<comment type="pathway">
    <text evidence="8">Purine metabolism; GMP biosynthesis; GMP from XMP (L-Gln route): step 1/1.</text>
</comment>
<reference evidence="10 11" key="1">
    <citation type="submission" date="2017-05" db="EMBL/GenBank/DDBJ databases">
        <title>Host range expansion of the Methanosphaera genus to humans and monogastric animals involves recent and extensive reduction in genome content.</title>
        <authorList>
            <person name="Hoedt E.C."/>
            <person name="Volmer J.G."/>
            <person name="Parks D.H."/>
            <person name="Rosewarne C.P."/>
            <person name="Denman S.E."/>
            <person name="Mcsweeney C.S."/>
            <person name="O Cuiv P."/>
            <person name="Hugenholtz P."/>
            <person name="Tyson G.W."/>
            <person name="Morrison M."/>
        </authorList>
    </citation>
    <scope>NUCLEOTIDE SEQUENCE [LARGE SCALE GENOMIC DNA]</scope>
    <source>
        <strain evidence="10 11">PA5</strain>
    </source>
</reference>
<keyword evidence="4 8" id="KW-0332">GMP biosynthesis</keyword>
<evidence type="ECO:0000313" key="10">
    <source>
        <dbReference type="EMBL" id="RAP02609.1"/>
    </source>
</evidence>
<dbReference type="PANTHER" id="PTHR11922">
    <property type="entry name" value="GMP SYNTHASE-RELATED"/>
    <property type="match status" value="1"/>
</dbReference>
<dbReference type="GeneID" id="3855939"/>
<keyword evidence="7 8" id="KW-0315">Glutamine amidotransferase</keyword>
<evidence type="ECO:0000256" key="5">
    <source>
        <dbReference type="ARBA" id="ARBA00022755"/>
    </source>
</evidence>
<keyword evidence="3 8" id="KW-0547">Nucleotide-binding</keyword>
<evidence type="ECO:0000259" key="9">
    <source>
        <dbReference type="Pfam" id="PF00117"/>
    </source>
</evidence>
<comment type="subunit">
    <text evidence="8">Heterodimer composed of a glutamine amidotransferase subunit (A) and a GMP-binding subunit (B).</text>
</comment>
<evidence type="ECO:0000256" key="4">
    <source>
        <dbReference type="ARBA" id="ARBA00022749"/>
    </source>
</evidence>
<proteinExistence type="inferred from homology"/>
<comment type="catalytic activity">
    <reaction evidence="8">
        <text>XMP + L-glutamine + ATP + H2O = GMP + L-glutamate + AMP + diphosphate + 2 H(+)</text>
        <dbReference type="Rhea" id="RHEA:11680"/>
        <dbReference type="ChEBI" id="CHEBI:15377"/>
        <dbReference type="ChEBI" id="CHEBI:15378"/>
        <dbReference type="ChEBI" id="CHEBI:29985"/>
        <dbReference type="ChEBI" id="CHEBI:30616"/>
        <dbReference type="ChEBI" id="CHEBI:33019"/>
        <dbReference type="ChEBI" id="CHEBI:57464"/>
        <dbReference type="ChEBI" id="CHEBI:58115"/>
        <dbReference type="ChEBI" id="CHEBI:58359"/>
        <dbReference type="ChEBI" id="CHEBI:456215"/>
        <dbReference type="EC" id="6.3.5.2"/>
    </reaction>
</comment>
<dbReference type="HAMAP" id="MF_01510">
    <property type="entry name" value="GMP_synthase_A"/>
    <property type="match status" value="1"/>
</dbReference>
<dbReference type="NCBIfam" id="TIGR00888">
    <property type="entry name" value="guaA_Nterm"/>
    <property type="match status" value="1"/>
</dbReference>
<protein>
    <recommendedName>
        <fullName evidence="8">GMP synthase [glutamine-hydrolyzing] subunit A</fullName>
        <ecNumber evidence="8">6.3.5.2</ecNumber>
    </recommendedName>
    <alternativeName>
        <fullName evidence="8">Glutamine amidotransferase</fullName>
    </alternativeName>
</protein>
<evidence type="ECO:0000256" key="6">
    <source>
        <dbReference type="ARBA" id="ARBA00022840"/>
    </source>
</evidence>
<dbReference type="UniPathway" id="UPA00189">
    <property type="reaction ID" value="UER00296"/>
</dbReference>
<dbReference type="Proteomes" id="UP000248557">
    <property type="component" value="Unassembled WGS sequence"/>
</dbReference>
<dbReference type="InterPro" id="IPR004739">
    <property type="entry name" value="GMP_synth_GATase"/>
</dbReference>
<comment type="caution">
    <text evidence="10">The sequence shown here is derived from an EMBL/GenBank/DDBJ whole genome shotgun (WGS) entry which is preliminary data.</text>
</comment>
<comment type="function">
    <text evidence="1 8">Catalyzes the synthesis of GMP from XMP.</text>
</comment>
<feature type="active site" description="Nucleophile" evidence="8">
    <location>
        <position position="76"/>
    </location>
</feature>
<evidence type="ECO:0000256" key="1">
    <source>
        <dbReference type="ARBA" id="ARBA00002332"/>
    </source>
</evidence>
<dbReference type="PANTHER" id="PTHR11922:SF2">
    <property type="entry name" value="GMP SYNTHASE [GLUTAMINE-HYDROLYZING]"/>
    <property type="match status" value="1"/>
</dbReference>
<dbReference type="InterPro" id="IPR023686">
    <property type="entry name" value="GMP_synthase_A"/>
</dbReference>
<evidence type="ECO:0000256" key="8">
    <source>
        <dbReference type="HAMAP-Rule" id="MF_01510"/>
    </source>
</evidence>
<evidence type="ECO:0000256" key="7">
    <source>
        <dbReference type="ARBA" id="ARBA00022962"/>
    </source>
</evidence>
<dbReference type="AlphaFoldDB" id="A0A328Q776"/>
<dbReference type="SMR" id="A0A328Q776"/>
<dbReference type="PRINTS" id="PR00096">
    <property type="entry name" value="GATASE"/>
</dbReference>